<gene>
    <name evidence="4" type="ORF">G3256_17245</name>
</gene>
<dbReference type="AlphaFoldDB" id="A0A858SVM6"/>
<dbReference type="EMBL" id="CP048788">
    <property type="protein sequence ID" value="QJF52794.1"/>
    <property type="molecule type" value="Genomic_DNA"/>
</dbReference>
<proteinExistence type="predicted"/>
<dbReference type="GO" id="GO:0016747">
    <property type="term" value="F:acyltransferase activity, transferring groups other than amino-acyl groups"/>
    <property type="evidence" value="ECO:0007669"/>
    <property type="project" value="InterPro"/>
</dbReference>
<dbReference type="InterPro" id="IPR000182">
    <property type="entry name" value="GNAT_dom"/>
</dbReference>
<accession>A0A858SVM6</accession>
<dbReference type="KEGG" id="rpon:G3256_17245"/>
<evidence type="ECO:0000313" key="4">
    <source>
        <dbReference type="EMBL" id="QJF52794.1"/>
    </source>
</evidence>
<feature type="domain" description="N-acetyltransferase" evidence="3">
    <location>
        <begin position="38"/>
        <end position="191"/>
    </location>
</feature>
<evidence type="ECO:0000256" key="1">
    <source>
        <dbReference type="ARBA" id="ARBA00022679"/>
    </source>
</evidence>
<dbReference type="SUPFAM" id="SSF55729">
    <property type="entry name" value="Acyl-CoA N-acyltransferases (Nat)"/>
    <property type="match status" value="1"/>
</dbReference>
<dbReference type="PANTHER" id="PTHR43800:SF1">
    <property type="entry name" value="PEPTIDYL-LYSINE N-ACETYLTRANSFERASE YJAB"/>
    <property type="match status" value="1"/>
</dbReference>
<dbReference type="Proteomes" id="UP000503308">
    <property type="component" value="Chromosome"/>
</dbReference>
<evidence type="ECO:0000259" key="3">
    <source>
        <dbReference type="PROSITE" id="PS51186"/>
    </source>
</evidence>
<organism evidence="4 5">
    <name type="scientific">Roseobacter ponti</name>
    <dbReference type="NCBI Taxonomy" id="1891787"/>
    <lineage>
        <taxon>Bacteria</taxon>
        <taxon>Pseudomonadati</taxon>
        <taxon>Pseudomonadota</taxon>
        <taxon>Alphaproteobacteria</taxon>
        <taxon>Rhodobacterales</taxon>
        <taxon>Roseobacteraceae</taxon>
        <taxon>Roseobacter</taxon>
    </lineage>
</organism>
<reference evidence="4 5" key="1">
    <citation type="submission" date="2020-02" db="EMBL/GenBank/DDBJ databases">
        <title>Genome sequence of Roseobacter ponti.</title>
        <authorList>
            <person name="Hollensteiner J."/>
            <person name="Schneider D."/>
            <person name="Poehlein A."/>
            <person name="Daniel R."/>
        </authorList>
    </citation>
    <scope>NUCLEOTIDE SEQUENCE [LARGE SCALE GENOMIC DNA]</scope>
    <source>
        <strain evidence="4 5">DSM 106830</strain>
    </source>
</reference>
<protein>
    <submittedName>
        <fullName evidence="4">GNAT family N-acetyltransferase</fullName>
    </submittedName>
</protein>
<sequence>MLRDGFHDVPPGKVAVIVTRLEMRAPPEMRAVPLPDGVSFHQVTPDRDWYRDIFRRVGSEDWLWYGRLLLDDAALDAILTDPATAYFTLRRDGRDEALLELDFRREGACELAYFGLTRALIGTGSGRYLMNEAITRAWAQPISLFHVHTCTIDSPQALAFYRRSGFTPVSQKVQVDDDPRLKGLLPETAGPGVPVFRS</sequence>
<keyword evidence="1 4" id="KW-0808">Transferase</keyword>
<dbReference type="RefSeq" id="WP_169642011.1">
    <property type="nucleotide sequence ID" value="NZ_CP048788.1"/>
</dbReference>
<dbReference type="InterPro" id="IPR016181">
    <property type="entry name" value="Acyl_CoA_acyltransferase"/>
</dbReference>
<name>A0A858SVM6_9RHOB</name>
<dbReference type="Pfam" id="PF00583">
    <property type="entry name" value="Acetyltransf_1"/>
    <property type="match status" value="1"/>
</dbReference>
<keyword evidence="5" id="KW-1185">Reference proteome</keyword>
<evidence type="ECO:0000313" key="5">
    <source>
        <dbReference type="Proteomes" id="UP000503308"/>
    </source>
</evidence>
<dbReference type="Gene3D" id="3.40.630.30">
    <property type="match status" value="1"/>
</dbReference>
<evidence type="ECO:0000256" key="2">
    <source>
        <dbReference type="ARBA" id="ARBA00023315"/>
    </source>
</evidence>
<dbReference type="PANTHER" id="PTHR43800">
    <property type="entry name" value="PEPTIDYL-LYSINE N-ACETYLTRANSFERASE YJAB"/>
    <property type="match status" value="1"/>
</dbReference>
<dbReference type="PROSITE" id="PS51186">
    <property type="entry name" value="GNAT"/>
    <property type="match status" value="1"/>
</dbReference>
<keyword evidence="2" id="KW-0012">Acyltransferase</keyword>